<evidence type="ECO:0000313" key="3">
    <source>
        <dbReference type="Proteomes" id="UP000268084"/>
    </source>
</evidence>
<protein>
    <submittedName>
        <fullName evidence="2">Amidohydrolase</fullName>
    </submittedName>
</protein>
<gene>
    <name evidence="2" type="ORF">EH165_08680</name>
</gene>
<dbReference type="GO" id="GO:0016810">
    <property type="term" value="F:hydrolase activity, acting on carbon-nitrogen (but not peptide) bonds"/>
    <property type="evidence" value="ECO:0007669"/>
    <property type="project" value="InterPro"/>
</dbReference>
<dbReference type="PANTHER" id="PTHR22642:SF2">
    <property type="entry name" value="PROTEIN LONG AFTER FAR-RED 3"/>
    <property type="match status" value="1"/>
</dbReference>
<dbReference type="Gene3D" id="2.30.40.10">
    <property type="entry name" value="Urease, subunit C, domain 1"/>
    <property type="match status" value="1"/>
</dbReference>
<dbReference type="InterPro" id="IPR032466">
    <property type="entry name" value="Metal_Hydrolase"/>
</dbReference>
<feature type="domain" description="Amidohydrolase 3" evidence="1">
    <location>
        <begin position="82"/>
        <end position="557"/>
    </location>
</feature>
<dbReference type="OrthoDB" id="3238066at2"/>
<organism evidence="2 3">
    <name type="scientific">Nakamurella antarctica</name>
    <dbReference type="NCBI Taxonomy" id="1902245"/>
    <lineage>
        <taxon>Bacteria</taxon>
        <taxon>Bacillati</taxon>
        <taxon>Actinomycetota</taxon>
        <taxon>Actinomycetes</taxon>
        <taxon>Nakamurellales</taxon>
        <taxon>Nakamurellaceae</taxon>
        <taxon>Nakamurella</taxon>
    </lineage>
</organism>
<evidence type="ECO:0000313" key="2">
    <source>
        <dbReference type="EMBL" id="AZI58200.1"/>
    </source>
</evidence>
<dbReference type="PANTHER" id="PTHR22642">
    <property type="entry name" value="IMIDAZOLONEPROPIONASE"/>
    <property type="match status" value="1"/>
</dbReference>
<dbReference type="EMBL" id="CP034170">
    <property type="protein sequence ID" value="AZI58200.1"/>
    <property type="molecule type" value="Genomic_DNA"/>
</dbReference>
<dbReference type="KEGG" id="nak:EH165_08680"/>
<dbReference type="Proteomes" id="UP000268084">
    <property type="component" value="Chromosome"/>
</dbReference>
<dbReference type="AlphaFoldDB" id="A0A3G8ZLU9"/>
<reference evidence="2 3" key="1">
    <citation type="submission" date="2018-11" db="EMBL/GenBank/DDBJ databases">
        <authorList>
            <person name="Da X."/>
        </authorList>
    </citation>
    <scope>NUCLEOTIDE SEQUENCE [LARGE SCALE GENOMIC DNA]</scope>
    <source>
        <strain evidence="2 3">S14-144</strain>
    </source>
</reference>
<dbReference type="InterPro" id="IPR013108">
    <property type="entry name" value="Amidohydro_3"/>
</dbReference>
<keyword evidence="3" id="KW-1185">Reference proteome</keyword>
<dbReference type="Gene3D" id="3.20.20.140">
    <property type="entry name" value="Metal-dependent hydrolases"/>
    <property type="match status" value="1"/>
</dbReference>
<dbReference type="SUPFAM" id="SSF51556">
    <property type="entry name" value="Metallo-dependent hydrolases"/>
    <property type="match status" value="1"/>
</dbReference>
<reference evidence="2 3" key="2">
    <citation type="submission" date="2018-12" db="EMBL/GenBank/DDBJ databases">
        <title>Nakamurella antarcticus sp. nov., isolated from Antarctica South Shetland Islands soil.</title>
        <authorList>
            <person name="Peng F."/>
        </authorList>
    </citation>
    <scope>NUCLEOTIDE SEQUENCE [LARGE SCALE GENOMIC DNA]</scope>
    <source>
        <strain evidence="2 3">S14-144</strain>
    </source>
</reference>
<dbReference type="SUPFAM" id="SSF51338">
    <property type="entry name" value="Composite domain of metallo-dependent hydrolases"/>
    <property type="match status" value="1"/>
</dbReference>
<dbReference type="Gene3D" id="3.10.310.70">
    <property type="match status" value="1"/>
</dbReference>
<evidence type="ECO:0000259" key="1">
    <source>
        <dbReference type="Pfam" id="PF07969"/>
    </source>
</evidence>
<accession>A0A3G8ZLU9</accession>
<dbReference type="InterPro" id="IPR011059">
    <property type="entry name" value="Metal-dep_hydrolase_composite"/>
</dbReference>
<dbReference type="Pfam" id="PF07969">
    <property type="entry name" value="Amidohydro_3"/>
    <property type="match status" value="1"/>
</dbReference>
<proteinExistence type="predicted"/>
<sequence>MECDRCGAPGCEFGCRRAHTLPRTGMSAELDAIFLADKIHITAHGPTVNALAVRDGKVVRIGSREDAAQWESAAQTHDFGAATMTPGLIDAHSHAVSAGANRRGVDLSRCRNLDEVRQALVDQPQDVDSEWRLGWSLDPNLFGSAPPSNGFLHGTDDRPTYVKMADGHSAIANSTALALAGVSGQEVFTSYSCVVLGSDGEPNGLLLEDEALELIRKHIPPLSAAQQVACLGALLLAMASTGLTTLSLLDLNLSSLDTLAALEVEGELPMRLRCSPVFDPGADTSTELDRVTDLQTRSGRLWRVEGVKLVLDGTIDNGTAWLEHPDTCGDSTQSLWLDPEQFRVVVLELANRGIATATHAIGDAAIREVVSTIAAMTKAQRARAPHRVEHIETMPDDLVEAFARSGAIASMQPTHSTLYVWPDHQDEWSRRLGPTRSRVNGFRFRDLQDAGVTVALGSDWPVAPYDPRGVIADAQLRRPHDRADTGQTFPRQALTAAMALEGYTTSAATALGWQDHIGSLEVGMDADVTVFDCDPLSEAAESFAASAVIATSIGGRLIWH</sequence>
<name>A0A3G8ZLU9_9ACTN</name>
<keyword evidence="2" id="KW-0378">Hydrolase</keyword>